<dbReference type="PROSITE" id="PS50839">
    <property type="entry name" value="CHASE"/>
    <property type="match status" value="1"/>
</dbReference>
<dbReference type="AlphaFoldDB" id="A0A2V1JPY3"/>
<dbReference type="InterPro" id="IPR006189">
    <property type="entry name" value="CHASE_dom"/>
</dbReference>
<evidence type="ECO:0000256" key="3">
    <source>
        <dbReference type="ARBA" id="ARBA00022989"/>
    </source>
</evidence>
<dbReference type="EMBL" id="JRFU01000151">
    <property type="protein sequence ID" value="PWE85794.1"/>
    <property type="molecule type" value="Genomic_DNA"/>
</dbReference>
<keyword evidence="2" id="KW-0812">Transmembrane</keyword>
<comment type="caution">
    <text evidence="6">The sequence shown here is derived from an EMBL/GenBank/DDBJ whole genome shotgun (WGS) entry which is preliminary data.</text>
</comment>
<dbReference type="Proteomes" id="UP000245288">
    <property type="component" value="Unassembled WGS sequence"/>
</dbReference>
<evidence type="ECO:0000256" key="1">
    <source>
        <dbReference type="ARBA" id="ARBA00004370"/>
    </source>
</evidence>
<dbReference type="SMART" id="SM01079">
    <property type="entry name" value="CHASE"/>
    <property type="match status" value="1"/>
</dbReference>
<protein>
    <recommendedName>
        <fullName evidence="5">CHASE domain-containing protein</fullName>
    </recommendedName>
</protein>
<comment type="subcellular location">
    <subcellularLocation>
        <location evidence="1">Membrane</location>
    </subcellularLocation>
</comment>
<evidence type="ECO:0000313" key="6">
    <source>
        <dbReference type="EMBL" id="PWE85794.1"/>
    </source>
</evidence>
<dbReference type="GO" id="GO:0007165">
    <property type="term" value="P:signal transduction"/>
    <property type="evidence" value="ECO:0007669"/>
    <property type="project" value="UniProtKB-ARBA"/>
</dbReference>
<sequence length="265" mass="30696">MIAIGCAHLIQRSQENREKLKASYTAESMIRRIESQLSRYLENSEFFKNIISSGYEISEDEFTDLSYLMKENKKVIEAYELAPAGVVTMVYPLEGNQKALGMDMLQLPERKREATLAKESGEYTIAGPFELKQGGTGALLFDPIYVKDENDQEVFWGFSILVMNRKNFVEELNVESLEAEFYHFRIWKYDQNEEKVTIMQGEENDFTDALDVECSVPNDTWHFEIVPKHGWSTTAEKALWYVITGEKRNERTQVKLSVVYLDGKY</sequence>
<dbReference type="Pfam" id="PF03924">
    <property type="entry name" value="CHASE"/>
    <property type="match status" value="1"/>
</dbReference>
<keyword evidence="4" id="KW-0472">Membrane</keyword>
<evidence type="ECO:0000313" key="7">
    <source>
        <dbReference type="Proteomes" id="UP000245288"/>
    </source>
</evidence>
<accession>A0A2V1JPY3</accession>
<dbReference type="Gene3D" id="3.30.450.350">
    <property type="entry name" value="CHASE domain"/>
    <property type="match status" value="1"/>
</dbReference>
<name>A0A2V1JPY3_EUBRA</name>
<dbReference type="GO" id="GO:0016020">
    <property type="term" value="C:membrane"/>
    <property type="evidence" value="ECO:0007669"/>
    <property type="project" value="UniProtKB-SubCell"/>
</dbReference>
<dbReference type="GO" id="GO:0003824">
    <property type="term" value="F:catalytic activity"/>
    <property type="evidence" value="ECO:0007669"/>
    <property type="project" value="UniProtKB-ARBA"/>
</dbReference>
<evidence type="ECO:0000256" key="2">
    <source>
        <dbReference type="ARBA" id="ARBA00022692"/>
    </source>
</evidence>
<dbReference type="InterPro" id="IPR042240">
    <property type="entry name" value="CHASE_sf"/>
</dbReference>
<reference evidence="6 7" key="1">
    <citation type="submission" date="2014-09" db="EMBL/GenBank/DDBJ databases">
        <title>Butyrate-producing bacteria isolated from human gut.</title>
        <authorList>
            <person name="Zhang Q."/>
            <person name="Zhao L."/>
        </authorList>
    </citation>
    <scope>NUCLEOTIDE SEQUENCE [LARGE SCALE GENOMIC DNA]</scope>
    <source>
        <strain evidence="6 7">21</strain>
    </source>
</reference>
<proteinExistence type="predicted"/>
<keyword evidence="7" id="KW-1185">Reference proteome</keyword>
<keyword evidence="3" id="KW-1133">Transmembrane helix</keyword>
<evidence type="ECO:0000259" key="5">
    <source>
        <dbReference type="PROSITE" id="PS50839"/>
    </source>
</evidence>
<evidence type="ECO:0000256" key="4">
    <source>
        <dbReference type="ARBA" id="ARBA00023136"/>
    </source>
</evidence>
<organism evidence="6 7">
    <name type="scientific">Eubacterium ramulus</name>
    <dbReference type="NCBI Taxonomy" id="39490"/>
    <lineage>
        <taxon>Bacteria</taxon>
        <taxon>Bacillati</taxon>
        <taxon>Bacillota</taxon>
        <taxon>Clostridia</taxon>
        <taxon>Eubacteriales</taxon>
        <taxon>Eubacteriaceae</taxon>
        <taxon>Eubacterium</taxon>
    </lineage>
</organism>
<gene>
    <name evidence="6" type="ORF">LG34_13655</name>
</gene>
<feature type="domain" description="CHASE" evidence="5">
    <location>
        <begin position="86"/>
        <end position="177"/>
    </location>
</feature>